<evidence type="ECO:0000313" key="4">
    <source>
        <dbReference type="EMBL" id="MPM26469.1"/>
    </source>
</evidence>
<evidence type="ECO:0000256" key="1">
    <source>
        <dbReference type="ARBA" id="ARBA00010148"/>
    </source>
</evidence>
<accession>A0A644YDW4</accession>
<dbReference type="EMBL" id="VSSQ01004742">
    <property type="protein sequence ID" value="MPM26469.1"/>
    <property type="molecule type" value="Genomic_DNA"/>
</dbReference>
<dbReference type="AlphaFoldDB" id="A0A644YDW4"/>
<comment type="caution">
    <text evidence="4">The sequence shown here is derived from an EMBL/GenBank/DDBJ whole genome shotgun (WGS) entry which is preliminary data.</text>
</comment>
<gene>
    <name evidence="4" type="primary">atpF_22</name>
    <name evidence="4" type="ORF">SDC9_72971</name>
</gene>
<dbReference type="InterPro" id="IPR036906">
    <property type="entry name" value="ATPase_V1_fsu_sf"/>
</dbReference>
<organism evidence="4">
    <name type="scientific">bioreactor metagenome</name>
    <dbReference type="NCBI Taxonomy" id="1076179"/>
    <lineage>
        <taxon>unclassified sequences</taxon>
        <taxon>metagenomes</taxon>
        <taxon>ecological metagenomes</taxon>
    </lineage>
</organism>
<evidence type="ECO:0000256" key="2">
    <source>
        <dbReference type="ARBA" id="ARBA00022448"/>
    </source>
</evidence>
<dbReference type="InterPro" id="IPR008218">
    <property type="entry name" value="ATPase_V1-cplx_f_g_su"/>
</dbReference>
<keyword evidence="3" id="KW-0406">Ion transport</keyword>
<dbReference type="Pfam" id="PF01990">
    <property type="entry name" value="ATP-synt_F"/>
    <property type="match status" value="1"/>
</dbReference>
<reference evidence="4" key="1">
    <citation type="submission" date="2019-08" db="EMBL/GenBank/DDBJ databases">
        <authorList>
            <person name="Kucharzyk K."/>
            <person name="Murdoch R.W."/>
            <person name="Higgins S."/>
            <person name="Loffler F."/>
        </authorList>
    </citation>
    <scope>NUCLEOTIDE SEQUENCE</scope>
</reference>
<dbReference type="SUPFAM" id="SSF159468">
    <property type="entry name" value="AtpF-like"/>
    <property type="match status" value="1"/>
</dbReference>
<proteinExistence type="inferred from homology"/>
<comment type="similarity">
    <text evidence="1">Belongs to the V-ATPase F subunit family.</text>
</comment>
<sequence>MRMILISDNIDTSMGLRLAGIEGVVVHDKDEVLKTLDDYAHQDDIAIVLMTTNIVNLCPEIISDLKLKMSKPLLVEIPDRHGSIKIGETIDSYISEAIGVKLGGD</sequence>
<dbReference type="GO" id="GO:0046961">
    <property type="term" value="F:proton-transporting ATPase activity, rotational mechanism"/>
    <property type="evidence" value="ECO:0007669"/>
    <property type="project" value="InterPro"/>
</dbReference>
<dbReference type="Gene3D" id="3.40.50.10580">
    <property type="entry name" value="ATPase, V1 complex, subunit F"/>
    <property type="match status" value="1"/>
</dbReference>
<keyword evidence="2" id="KW-0813">Transport</keyword>
<protein>
    <submittedName>
        <fullName evidence="4">V-type ATP synthase subunit F</fullName>
    </submittedName>
</protein>
<name>A0A644YDW4_9ZZZZ</name>
<evidence type="ECO:0000256" key="3">
    <source>
        <dbReference type="ARBA" id="ARBA00023065"/>
    </source>
</evidence>